<name>A0A3M7TA76_BRAPC</name>
<protein>
    <submittedName>
        <fullName evidence="1">Uncharacterized protein</fullName>
    </submittedName>
</protein>
<evidence type="ECO:0000313" key="1">
    <source>
        <dbReference type="EMBL" id="RNA44730.1"/>
    </source>
</evidence>
<dbReference type="Proteomes" id="UP000276133">
    <property type="component" value="Unassembled WGS sequence"/>
</dbReference>
<organism evidence="1 2">
    <name type="scientific">Brachionus plicatilis</name>
    <name type="common">Marine rotifer</name>
    <name type="synonym">Brachionus muelleri</name>
    <dbReference type="NCBI Taxonomy" id="10195"/>
    <lineage>
        <taxon>Eukaryota</taxon>
        <taxon>Metazoa</taxon>
        <taxon>Spiralia</taxon>
        <taxon>Gnathifera</taxon>
        <taxon>Rotifera</taxon>
        <taxon>Eurotatoria</taxon>
        <taxon>Monogononta</taxon>
        <taxon>Pseudotrocha</taxon>
        <taxon>Ploima</taxon>
        <taxon>Brachionidae</taxon>
        <taxon>Brachionus</taxon>
    </lineage>
</organism>
<sequence>MSFDLLKPNCIIRFLETITCNSIHSLCYNCAIIIESLRSTEVKAIFDDGKNIFSNLKGNYIKKLE</sequence>
<proteinExistence type="predicted"/>
<dbReference type="EMBL" id="REGN01000062">
    <property type="protein sequence ID" value="RNA44730.1"/>
    <property type="molecule type" value="Genomic_DNA"/>
</dbReference>
<accession>A0A3M7TA76</accession>
<evidence type="ECO:0000313" key="2">
    <source>
        <dbReference type="Proteomes" id="UP000276133"/>
    </source>
</evidence>
<reference evidence="1 2" key="1">
    <citation type="journal article" date="2018" name="Sci. Rep.">
        <title>Genomic signatures of local adaptation to the degree of environmental predictability in rotifers.</title>
        <authorList>
            <person name="Franch-Gras L."/>
            <person name="Hahn C."/>
            <person name="Garcia-Roger E.M."/>
            <person name="Carmona M.J."/>
            <person name="Serra M."/>
            <person name="Gomez A."/>
        </authorList>
    </citation>
    <scope>NUCLEOTIDE SEQUENCE [LARGE SCALE GENOMIC DNA]</scope>
    <source>
        <strain evidence="1">HYR1</strain>
    </source>
</reference>
<gene>
    <name evidence="1" type="ORF">BpHYR1_028683</name>
</gene>
<dbReference type="AlphaFoldDB" id="A0A3M7TA76"/>
<comment type="caution">
    <text evidence="1">The sequence shown here is derived from an EMBL/GenBank/DDBJ whole genome shotgun (WGS) entry which is preliminary data.</text>
</comment>
<keyword evidence="2" id="KW-1185">Reference proteome</keyword>